<dbReference type="EMBL" id="JBHMCA010000082">
    <property type="protein sequence ID" value="MFB9450508.1"/>
    <property type="molecule type" value="Genomic_DNA"/>
</dbReference>
<dbReference type="Gene3D" id="3.40.50.1000">
    <property type="entry name" value="HAD superfamily/HAD-like"/>
    <property type="match status" value="1"/>
</dbReference>
<reference evidence="1 2" key="1">
    <citation type="submission" date="2024-09" db="EMBL/GenBank/DDBJ databases">
        <authorList>
            <person name="Sun Q."/>
            <person name="Mori K."/>
        </authorList>
    </citation>
    <scope>NUCLEOTIDE SEQUENCE [LARGE SCALE GENOMIC DNA]</scope>
    <source>
        <strain evidence="1 2">JCM 3307</strain>
    </source>
</reference>
<organism evidence="1 2">
    <name type="scientific">Dactylosporangium vinaceum</name>
    <dbReference type="NCBI Taxonomy" id="53362"/>
    <lineage>
        <taxon>Bacteria</taxon>
        <taxon>Bacillati</taxon>
        <taxon>Actinomycetota</taxon>
        <taxon>Actinomycetes</taxon>
        <taxon>Micromonosporales</taxon>
        <taxon>Micromonosporaceae</taxon>
        <taxon>Dactylosporangium</taxon>
    </lineage>
</organism>
<name>A0ABV5MNS4_9ACTN</name>
<protein>
    <recommendedName>
        <fullName evidence="3">Hydantoin racemase</fullName>
    </recommendedName>
</protein>
<comment type="caution">
    <text evidence="1">The sequence shown here is derived from an EMBL/GenBank/DDBJ whole genome shotgun (WGS) entry which is preliminary data.</text>
</comment>
<dbReference type="RefSeq" id="WP_223098511.1">
    <property type="nucleotide sequence ID" value="NZ_CP061913.1"/>
</dbReference>
<proteinExistence type="predicted"/>
<dbReference type="InterPro" id="IPR036412">
    <property type="entry name" value="HAD-like_sf"/>
</dbReference>
<keyword evidence="2" id="KW-1185">Reference proteome</keyword>
<dbReference type="InterPro" id="IPR023214">
    <property type="entry name" value="HAD_sf"/>
</dbReference>
<evidence type="ECO:0000313" key="2">
    <source>
        <dbReference type="Proteomes" id="UP001589608"/>
    </source>
</evidence>
<dbReference type="SUPFAM" id="SSF56784">
    <property type="entry name" value="HAD-like"/>
    <property type="match status" value="1"/>
</dbReference>
<sequence length="243" mass="25448">MTFSVLGDLLPEPAAVARRVREMLWELGHETSILVDTSDNPFDLLAAAYAVSDEVGRRAEQLVHDAEVDAAGWVPMTAGAAELLDACRDTGRSVSVYAPHSESAVGRHLHRLGLRHLAGPAMGRGFAMRHLAGAGAGRERAAPSLGVRSMAPVFAAIEVRPEETAVVCATFAAMSAAQRSGAHAIGVEWIREPRKVLHGGEGRNAVVGSLPALAAAIRACGRAEPLHCGPGSVAARPLRPETP</sequence>
<accession>A0ABV5MNS4</accession>
<gene>
    <name evidence="1" type="ORF">ACFFTR_46155</name>
</gene>
<evidence type="ECO:0008006" key="3">
    <source>
        <dbReference type="Google" id="ProtNLM"/>
    </source>
</evidence>
<evidence type="ECO:0000313" key="1">
    <source>
        <dbReference type="EMBL" id="MFB9450508.1"/>
    </source>
</evidence>
<dbReference type="Proteomes" id="UP001589608">
    <property type="component" value="Unassembled WGS sequence"/>
</dbReference>